<evidence type="ECO:0000313" key="3">
    <source>
        <dbReference type="Proteomes" id="UP000295632"/>
    </source>
</evidence>
<dbReference type="GO" id="GO:0051213">
    <property type="term" value="F:dioxygenase activity"/>
    <property type="evidence" value="ECO:0007669"/>
    <property type="project" value="UniProtKB-KW"/>
</dbReference>
<dbReference type="PROSITE" id="PS51819">
    <property type="entry name" value="VOC"/>
    <property type="match status" value="1"/>
</dbReference>
<dbReference type="InterPro" id="IPR037523">
    <property type="entry name" value="VOC_core"/>
</dbReference>
<proteinExistence type="predicted"/>
<comment type="caution">
    <text evidence="2">The sequence shown here is derived from an EMBL/GenBank/DDBJ whole genome shotgun (WGS) entry which is preliminary data.</text>
</comment>
<evidence type="ECO:0000259" key="1">
    <source>
        <dbReference type="PROSITE" id="PS51819"/>
    </source>
</evidence>
<dbReference type="InterPro" id="IPR004360">
    <property type="entry name" value="Glyas_Fos-R_dOase_dom"/>
</dbReference>
<keyword evidence="2" id="KW-0560">Oxidoreductase</keyword>
<dbReference type="Gene3D" id="3.10.180.10">
    <property type="entry name" value="2,3-Dihydroxybiphenyl 1,2-Dioxygenase, domain 1"/>
    <property type="match status" value="2"/>
</dbReference>
<dbReference type="PANTHER" id="PTHR43279:SF1">
    <property type="entry name" value="CATECHOL-2,3-DIOXYGENASE"/>
    <property type="match status" value="1"/>
</dbReference>
<feature type="domain" description="VOC" evidence="1">
    <location>
        <begin position="10"/>
        <end position="127"/>
    </location>
</feature>
<reference evidence="2 3" key="1">
    <citation type="submission" date="2019-03" db="EMBL/GenBank/DDBJ databases">
        <title>Genomic Encyclopedia of Type Strains, Phase IV (KMG-IV): sequencing the most valuable type-strain genomes for metagenomic binning, comparative biology and taxonomic classification.</title>
        <authorList>
            <person name="Goeker M."/>
        </authorList>
    </citation>
    <scope>NUCLEOTIDE SEQUENCE [LARGE SCALE GENOMIC DNA]</scope>
    <source>
        <strain evidence="2 3">DSM 28697</strain>
    </source>
</reference>
<dbReference type="AlphaFoldDB" id="A0A4R6U5Q6"/>
<sequence length="296" mass="32528">MTALLDPSIRLENVVLTVRHLVTSIDFYENVVGLRIAEQTANEASFTADGKTVLLKIKEVPDAKVAPQRSAIGLYHFALLVPSRKALAVVLRRLIEKQIRLGQADHLVSEALYFSDPDGHGIEVYCDRPRDTWTYDTEGLVQMDNRAIDLQALLEEADGVPWEGVPKATVLGHIHLHVNDLVAAKRLYVDGLGFQLMSDWQHAGAQFVATGGYHHHVAYNLWAGTAPLPKNSVGLLSYSIVFPTEKSRKQTLARLTAANIPVQTENDGSLSIQDPAGVSVILDVPLSMNRQNGEKV</sequence>
<dbReference type="OrthoDB" id="9792626at2"/>
<organism evidence="2 3">
    <name type="scientific">Aureibacillus halotolerans</name>
    <dbReference type="NCBI Taxonomy" id="1508390"/>
    <lineage>
        <taxon>Bacteria</taxon>
        <taxon>Bacillati</taxon>
        <taxon>Bacillota</taxon>
        <taxon>Bacilli</taxon>
        <taxon>Bacillales</taxon>
        <taxon>Bacillaceae</taxon>
        <taxon>Aureibacillus</taxon>
    </lineage>
</organism>
<accession>A0A4R6U5Q6</accession>
<name>A0A4R6U5Q6_9BACI</name>
<keyword evidence="3" id="KW-1185">Reference proteome</keyword>
<dbReference type="Pfam" id="PF00903">
    <property type="entry name" value="Glyoxalase"/>
    <property type="match status" value="2"/>
</dbReference>
<gene>
    <name evidence="2" type="ORF">EV213_105238</name>
</gene>
<evidence type="ECO:0000313" key="2">
    <source>
        <dbReference type="EMBL" id="TDQ40892.1"/>
    </source>
</evidence>
<dbReference type="RefSeq" id="WP_133580075.1">
    <property type="nucleotide sequence ID" value="NZ_SNYJ01000005.1"/>
</dbReference>
<dbReference type="SUPFAM" id="SSF54593">
    <property type="entry name" value="Glyoxalase/Bleomycin resistance protein/Dihydroxybiphenyl dioxygenase"/>
    <property type="match status" value="2"/>
</dbReference>
<protein>
    <submittedName>
        <fullName evidence="2">Catechol 2,3-dioxygenase</fullName>
    </submittedName>
</protein>
<dbReference type="EMBL" id="SNYJ01000005">
    <property type="protein sequence ID" value="TDQ40892.1"/>
    <property type="molecule type" value="Genomic_DNA"/>
</dbReference>
<dbReference type="PANTHER" id="PTHR43279">
    <property type="entry name" value="CATECHOL-2,3-DIOXYGENASE"/>
    <property type="match status" value="1"/>
</dbReference>
<dbReference type="InterPro" id="IPR029068">
    <property type="entry name" value="Glyas_Bleomycin-R_OHBP_Dase"/>
</dbReference>
<keyword evidence="2" id="KW-0223">Dioxygenase</keyword>
<dbReference type="Proteomes" id="UP000295632">
    <property type="component" value="Unassembled WGS sequence"/>
</dbReference>